<dbReference type="OrthoDB" id="659569at2"/>
<dbReference type="NCBIfam" id="TIGR02985">
    <property type="entry name" value="Sig70_bacteroi1"/>
    <property type="match status" value="1"/>
</dbReference>
<dbReference type="AlphaFoldDB" id="A0A366LE59"/>
<evidence type="ECO:0000259" key="5">
    <source>
        <dbReference type="Pfam" id="PF04542"/>
    </source>
</evidence>
<feature type="domain" description="RNA polymerase sigma factor 70 region 4 type 2" evidence="6">
    <location>
        <begin position="124"/>
        <end position="174"/>
    </location>
</feature>
<dbReference type="SUPFAM" id="SSF88659">
    <property type="entry name" value="Sigma3 and sigma4 domains of RNA polymerase sigma factors"/>
    <property type="match status" value="1"/>
</dbReference>
<keyword evidence="8" id="KW-1185">Reference proteome</keyword>
<comment type="similarity">
    <text evidence="1">Belongs to the sigma-70 factor family. ECF subfamily.</text>
</comment>
<dbReference type="InterPro" id="IPR007627">
    <property type="entry name" value="RNA_pol_sigma70_r2"/>
</dbReference>
<dbReference type="InterPro" id="IPR036388">
    <property type="entry name" value="WH-like_DNA-bd_sf"/>
</dbReference>
<dbReference type="Proteomes" id="UP000252081">
    <property type="component" value="Unassembled WGS sequence"/>
</dbReference>
<evidence type="ECO:0000256" key="3">
    <source>
        <dbReference type="ARBA" id="ARBA00023082"/>
    </source>
</evidence>
<comment type="caution">
    <text evidence="7">The sequence shown here is derived from an EMBL/GenBank/DDBJ whole genome shotgun (WGS) entry which is preliminary data.</text>
</comment>
<accession>A0A366LE59</accession>
<dbReference type="InterPro" id="IPR013325">
    <property type="entry name" value="RNA_pol_sigma_r2"/>
</dbReference>
<dbReference type="EMBL" id="QNQU01000001">
    <property type="protein sequence ID" value="RBQ12060.1"/>
    <property type="molecule type" value="Genomic_DNA"/>
</dbReference>
<name>A0A366LE59_9SPHI</name>
<gene>
    <name evidence="7" type="ORF">DRW42_02035</name>
</gene>
<evidence type="ECO:0000313" key="8">
    <source>
        <dbReference type="Proteomes" id="UP000252081"/>
    </source>
</evidence>
<evidence type="ECO:0000259" key="6">
    <source>
        <dbReference type="Pfam" id="PF08281"/>
    </source>
</evidence>
<dbReference type="Pfam" id="PF08281">
    <property type="entry name" value="Sigma70_r4_2"/>
    <property type="match status" value="1"/>
</dbReference>
<evidence type="ECO:0000313" key="7">
    <source>
        <dbReference type="EMBL" id="RBQ12060.1"/>
    </source>
</evidence>
<keyword evidence="2" id="KW-0805">Transcription regulation</keyword>
<dbReference type="SUPFAM" id="SSF88946">
    <property type="entry name" value="Sigma2 domain of RNA polymerase sigma factors"/>
    <property type="match status" value="1"/>
</dbReference>
<dbReference type="InterPro" id="IPR039425">
    <property type="entry name" value="RNA_pol_sigma-70-like"/>
</dbReference>
<proteinExistence type="inferred from homology"/>
<dbReference type="RefSeq" id="WP_113947139.1">
    <property type="nucleotide sequence ID" value="NZ_QNQU01000001.1"/>
</dbReference>
<dbReference type="Gene3D" id="1.10.10.10">
    <property type="entry name" value="Winged helix-like DNA-binding domain superfamily/Winged helix DNA-binding domain"/>
    <property type="match status" value="1"/>
</dbReference>
<dbReference type="InterPro" id="IPR013249">
    <property type="entry name" value="RNA_pol_sigma70_r4_t2"/>
</dbReference>
<dbReference type="InterPro" id="IPR013324">
    <property type="entry name" value="RNA_pol_sigma_r3/r4-like"/>
</dbReference>
<keyword evidence="3" id="KW-0731">Sigma factor</keyword>
<protein>
    <submittedName>
        <fullName evidence="7">RNA polymerase subunit sigma-70</fullName>
    </submittedName>
</protein>
<dbReference type="Pfam" id="PF04542">
    <property type="entry name" value="Sigma70_r2"/>
    <property type="match status" value="1"/>
</dbReference>
<dbReference type="PANTHER" id="PTHR43133">
    <property type="entry name" value="RNA POLYMERASE ECF-TYPE SIGMA FACTO"/>
    <property type="match status" value="1"/>
</dbReference>
<dbReference type="InterPro" id="IPR014327">
    <property type="entry name" value="RNA_pol_sigma70_bacteroid"/>
</dbReference>
<organism evidence="7 8">
    <name type="scientific">Pedobacter miscanthi</name>
    <dbReference type="NCBI Taxonomy" id="2259170"/>
    <lineage>
        <taxon>Bacteria</taxon>
        <taxon>Pseudomonadati</taxon>
        <taxon>Bacteroidota</taxon>
        <taxon>Sphingobacteriia</taxon>
        <taxon>Sphingobacteriales</taxon>
        <taxon>Sphingobacteriaceae</taxon>
        <taxon>Pedobacter</taxon>
    </lineage>
</organism>
<sequence length="190" mass="22539">MILTETMRDEDLVIRLKAGDHKAFATIYNRYKGPLFQHALRMLRNEEEAEDLLHELFTALWIRAANYDESVPLAAYLYRSIKNRVCNHIAYMKVRFNYVESLQNHIDSGKNITDDRLRERELSRIIEREVSLLPPQMKRIFELSRKVNMTHREIAELLSLSDNTIKKQISLAIRILRKKLQYIVFLMSAF</sequence>
<dbReference type="Gene3D" id="1.10.1740.10">
    <property type="match status" value="1"/>
</dbReference>
<evidence type="ECO:0000256" key="2">
    <source>
        <dbReference type="ARBA" id="ARBA00023015"/>
    </source>
</evidence>
<evidence type="ECO:0000256" key="1">
    <source>
        <dbReference type="ARBA" id="ARBA00010641"/>
    </source>
</evidence>
<evidence type="ECO:0000256" key="4">
    <source>
        <dbReference type="ARBA" id="ARBA00023163"/>
    </source>
</evidence>
<dbReference type="NCBIfam" id="TIGR02937">
    <property type="entry name" value="sigma70-ECF"/>
    <property type="match status" value="1"/>
</dbReference>
<dbReference type="GO" id="GO:0006352">
    <property type="term" value="P:DNA-templated transcription initiation"/>
    <property type="evidence" value="ECO:0007669"/>
    <property type="project" value="InterPro"/>
</dbReference>
<dbReference type="PANTHER" id="PTHR43133:SF46">
    <property type="entry name" value="RNA POLYMERASE SIGMA-70 FACTOR ECF SUBFAMILY"/>
    <property type="match status" value="1"/>
</dbReference>
<dbReference type="GO" id="GO:0003677">
    <property type="term" value="F:DNA binding"/>
    <property type="evidence" value="ECO:0007669"/>
    <property type="project" value="InterPro"/>
</dbReference>
<keyword evidence="4" id="KW-0804">Transcription</keyword>
<feature type="domain" description="RNA polymerase sigma-70 region 2" evidence="5">
    <location>
        <begin position="27"/>
        <end position="89"/>
    </location>
</feature>
<dbReference type="GO" id="GO:0016987">
    <property type="term" value="F:sigma factor activity"/>
    <property type="evidence" value="ECO:0007669"/>
    <property type="project" value="UniProtKB-KW"/>
</dbReference>
<dbReference type="InterPro" id="IPR014284">
    <property type="entry name" value="RNA_pol_sigma-70_dom"/>
</dbReference>
<reference evidence="7 8" key="1">
    <citation type="submission" date="2018-07" db="EMBL/GenBank/DDBJ databases">
        <title>A draft genome of a endophytic bacteria, a new species of Pedobacter.</title>
        <authorList>
            <person name="Zhang Z.D."/>
            <person name="Chen Z.J."/>
        </authorList>
    </citation>
    <scope>NUCLEOTIDE SEQUENCE [LARGE SCALE GENOMIC DNA]</scope>
    <source>
        <strain evidence="7 8">RS10</strain>
    </source>
</reference>